<comment type="caution">
    <text evidence="2">The sequence shown here is derived from an EMBL/GenBank/DDBJ whole genome shotgun (WGS) entry which is preliminary data.</text>
</comment>
<feature type="compositionally biased region" description="Basic and acidic residues" evidence="1">
    <location>
        <begin position="276"/>
        <end position="290"/>
    </location>
</feature>
<keyword evidence="3" id="KW-1185">Reference proteome</keyword>
<proteinExistence type="predicted"/>
<dbReference type="RefSeq" id="WP_262846730.1">
    <property type="nucleotide sequence ID" value="NZ_JANZYP010000051.1"/>
</dbReference>
<dbReference type="EMBL" id="JBHSFN010000007">
    <property type="protein sequence ID" value="MFC4587060.1"/>
    <property type="molecule type" value="Genomic_DNA"/>
</dbReference>
<sequence length="901" mass="97592">MLTVTFTGRTAIPSPFVGAGYGIWSYKVDPGGPGDLQPGQRIAIGLPRDVDLRGPEQFPGVPLLEGSFVQRDTASSRQWAGRVVGGTGNLTISFVAPAYETSYEVLLAKGPSSQNLTPATFLAGAGGTPSTLQVMPAPVTGPPVFNGRPPADFTGTLPYASEVFGVYQPLAGWFGRQNSLRVAGATGGDLLARLAGEAFTGDRARTLDGEALGALAAGLQDATGGVLSPVGLVNLFREYFFEFDTFLGAPAGHLWISPGGTVEVVETSTRRMLVERTAEQSEEVSRKVEESLTEQDDVADAVKEDNANDSTLGVSATGGVNAGVYHADASASFNLQTTVKRSSEQTHKHTRTQSAKVTSEIKRNYKTTFKTVTETTDTSSRRYVVQNTSGELVNYELRRKMRKVGVQLQHIGTRLSWQVYLDAPGRDLGLGELVHVAPAPDLTSVKKPDPVPYPGIQQVTHHLSVPFVLYQGADDEATDTYQTEPENIDHGIFKPDVGAADIIQFRFDYPLPPPPPGYALSRIGSLDFHGAQVRFTTDAPDLGTNPDPVRNKLAVRLTYANFAGNKFMPFDAIMVYEPTAEARQAVDKANKDAADAYDAQVAVLQREAYGNAVRDRLRLISSTRPRPSQDLRAEERQTVYGSLIDRLRLFQDPHLGSELIRQIFDVDEMLYFVAPDYWRPGTVVTHPTKDSVGRYPVPAAPWTTPDPAVLAGQTVAGWYSHTDADNALDPQGHATPEWRVNYLMTEETQPAPLGSSLGWLIQADGDRRRSEFLNAAWVKAVLPVRPGHELDALAWLAQAGVEGEAALGVPYSVQAGDPPAYQGKTVGEVLRLLATGLQASNLDISNTLTSEEVFETGFDPLDGGFRPAAPYEVFDQWAEVLPTDQLVAVQVRYDPKTGQQL</sequence>
<reference evidence="3" key="1">
    <citation type="journal article" date="2019" name="Int. J. Syst. Evol. Microbiol.">
        <title>The Global Catalogue of Microorganisms (GCM) 10K type strain sequencing project: providing services to taxonomists for standard genome sequencing and annotation.</title>
        <authorList>
            <consortium name="The Broad Institute Genomics Platform"/>
            <consortium name="The Broad Institute Genome Sequencing Center for Infectious Disease"/>
            <person name="Wu L."/>
            <person name="Ma J."/>
        </authorList>
    </citation>
    <scope>NUCLEOTIDE SEQUENCE [LARGE SCALE GENOMIC DNA]</scope>
    <source>
        <strain evidence="3">CCUG 49560</strain>
    </source>
</reference>
<organism evidence="2 3">
    <name type="scientific">Sphaerisporangium corydalis</name>
    <dbReference type="NCBI Taxonomy" id="1441875"/>
    <lineage>
        <taxon>Bacteria</taxon>
        <taxon>Bacillati</taxon>
        <taxon>Actinomycetota</taxon>
        <taxon>Actinomycetes</taxon>
        <taxon>Streptosporangiales</taxon>
        <taxon>Streptosporangiaceae</taxon>
        <taxon>Sphaerisporangium</taxon>
    </lineage>
</organism>
<protein>
    <submittedName>
        <fullName evidence="2">Uncharacterized protein</fullName>
    </submittedName>
</protein>
<evidence type="ECO:0000256" key="1">
    <source>
        <dbReference type="SAM" id="MobiDB-lite"/>
    </source>
</evidence>
<evidence type="ECO:0000313" key="2">
    <source>
        <dbReference type="EMBL" id="MFC4587060.1"/>
    </source>
</evidence>
<evidence type="ECO:0000313" key="3">
    <source>
        <dbReference type="Proteomes" id="UP001595891"/>
    </source>
</evidence>
<feature type="region of interest" description="Disordered" evidence="1">
    <location>
        <begin position="276"/>
        <end position="295"/>
    </location>
</feature>
<accession>A0ABV9EFF7</accession>
<name>A0ABV9EFF7_9ACTN</name>
<gene>
    <name evidence="2" type="ORF">ACFO8L_13290</name>
</gene>
<dbReference type="Proteomes" id="UP001595891">
    <property type="component" value="Unassembled WGS sequence"/>
</dbReference>